<evidence type="ECO:0000313" key="2">
    <source>
        <dbReference type="EMBL" id="SOE51048.1"/>
    </source>
</evidence>
<sequence length="389" mass="43483">MSSQQEALSILQQFIADEEADLAGRGGGSFWPSNWHRITPLEGKAESLLDAAAHERFCLHYLRRTHVPPAMSDAALPRVLDTYRQWLPRAQQGDAGAKPHVLAFLLGFDARGVLPGAQKDQKTLQARRKLLTHLGNFSHLPGMRAKPKGFQPFLPLAGHILQVLQHTSYRQDSASVDAPYHAFTDLRFWGMVYIVLMTPALRETLLADLMNGHPELPRRDEVLGILNEFVQAVLPNCAAEETGFLALAAKLDEHQRSRAAQTESAALARQLQLPFGENEAWNITINAPLRGHDRWYSPPYMQLVMQPDPDFDWRLLLDTGKQRYSVNSGDTLQNDGKLPPLAKLADVPQWLAQVKASHGLDFDFDQGRIACGRKRAMAKTIRQWIDGGA</sequence>
<gene>
    <name evidence="1" type="ORF">ODI_03592</name>
    <name evidence="2" type="ORF">ODI_R3156</name>
</gene>
<dbReference type="EMBL" id="LT907988">
    <property type="protein sequence ID" value="SOE51048.1"/>
    <property type="molecule type" value="Genomic_DNA"/>
</dbReference>
<evidence type="ECO:0000313" key="3">
    <source>
        <dbReference type="Proteomes" id="UP000078558"/>
    </source>
</evidence>
<dbReference type="OrthoDB" id="8392249at2"/>
<name>A0A1C3K496_9BURK</name>
<evidence type="ECO:0000313" key="1">
    <source>
        <dbReference type="EMBL" id="SBT26248.1"/>
    </source>
</evidence>
<reference evidence="1 3" key="1">
    <citation type="submission" date="2016-06" db="EMBL/GenBank/DDBJ databases">
        <authorList>
            <person name="Kjaerup R.B."/>
            <person name="Dalgaard T.S."/>
            <person name="Juul-Madsen H.R."/>
        </authorList>
    </citation>
    <scope>NUCLEOTIDE SEQUENCE [LARGE SCALE GENOMIC DNA]</scope>
    <source>
        <strain evidence="1">Orrdi1</strain>
    </source>
</reference>
<dbReference type="Proteomes" id="UP000078558">
    <property type="component" value="Chromosome I"/>
</dbReference>
<accession>A0A1C3K496</accession>
<proteinExistence type="predicted"/>
<reference evidence="2 3" key="2">
    <citation type="submission" date="2017-08" db="EMBL/GenBank/DDBJ databases">
        <authorList>
            <person name="de Groot N.N."/>
        </authorList>
    </citation>
    <scope>NUCLEOTIDE SEQUENCE [LARGE SCALE GENOMIC DNA]</scope>
    <source>
        <strain evidence="2">Orrdi1</strain>
    </source>
</reference>
<organism evidence="1 3">
    <name type="scientific">Orrella dioscoreae</name>
    <dbReference type="NCBI Taxonomy" id="1851544"/>
    <lineage>
        <taxon>Bacteria</taxon>
        <taxon>Pseudomonadati</taxon>
        <taxon>Pseudomonadota</taxon>
        <taxon>Betaproteobacteria</taxon>
        <taxon>Burkholderiales</taxon>
        <taxon>Alcaligenaceae</taxon>
        <taxon>Orrella</taxon>
    </lineage>
</organism>
<dbReference type="EMBL" id="FLRC01000030">
    <property type="protein sequence ID" value="SBT26248.1"/>
    <property type="molecule type" value="Genomic_DNA"/>
</dbReference>
<protein>
    <submittedName>
        <fullName evidence="1">Uncharacterized protein</fullName>
    </submittedName>
</protein>
<keyword evidence="3" id="KW-1185">Reference proteome</keyword>
<dbReference type="AlphaFoldDB" id="A0A1C3K496"/>
<dbReference type="KEGG" id="odi:ODI_R3156"/>
<dbReference type="RefSeq" id="WP_067755670.1">
    <property type="nucleotide sequence ID" value="NZ_LT907988.1"/>
</dbReference>